<organism evidence="2 3">
    <name type="scientific">Phycisphaera mikurensis (strain NBRC 102666 / KCTC 22515 / FYK2301M01)</name>
    <dbReference type="NCBI Taxonomy" id="1142394"/>
    <lineage>
        <taxon>Bacteria</taxon>
        <taxon>Pseudomonadati</taxon>
        <taxon>Planctomycetota</taxon>
        <taxon>Phycisphaerae</taxon>
        <taxon>Phycisphaerales</taxon>
        <taxon>Phycisphaeraceae</taxon>
        <taxon>Phycisphaera</taxon>
    </lineage>
</organism>
<evidence type="ECO:0000313" key="2">
    <source>
        <dbReference type="EMBL" id="BAM03271.1"/>
    </source>
</evidence>
<protein>
    <submittedName>
        <fullName evidence="2">Uncharacterized protein</fullName>
    </submittedName>
</protein>
<dbReference type="OrthoDB" id="278173at2"/>
<feature type="region of interest" description="Disordered" evidence="1">
    <location>
        <begin position="104"/>
        <end position="149"/>
    </location>
</feature>
<accession>I0IDD3</accession>
<keyword evidence="3" id="KW-1185">Reference proteome</keyword>
<proteinExistence type="predicted"/>
<dbReference type="AlphaFoldDB" id="I0IDD3"/>
<name>I0IDD3_PHYMF</name>
<dbReference type="EMBL" id="AP012338">
    <property type="protein sequence ID" value="BAM03271.1"/>
    <property type="molecule type" value="Genomic_DNA"/>
</dbReference>
<evidence type="ECO:0000256" key="1">
    <source>
        <dbReference type="SAM" id="MobiDB-lite"/>
    </source>
</evidence>
<dbReference type="Proteomes" id="UP000007881">
    <property type="component" value="Chromosome"/>
</dbReference>
<dbReference type="RefSeq" id="WP_014436490.1">
    <property type="nucleotide sequence ID" value="NC_017080.1"/>
</dbReference>
<evidence type="ECO:0000313" key="3">
    <source>
        <dbReference type="Proteomes" id="UP000007881"/>
    </source>
</evidence>
<gene>
    <name evidence="2" type="ordered locus">PSMK_11120</name>
</gene>
<sequence length="463" mass="49866">MLMTIDCPACGEPLQVPEQAAGRRAKCNHCDGRFVVPSAEDLLESTVTHFALDEMDQRRREHRYEEAGGSGVAAVAEASAAARTRSAPREPDLSGGTVVGISAVGRNPAAGSPGDTATGVPLTVDRLGGSSSGATPEEDPPPATAGAASDYPQDLRAAAERPHLVVRRVSLDGVLLAFDARWLHHDRFRASMPVRSAFNGEADAAKLTARPMVFLDAVEEAAPRARPIELRYEHENVHQATTAAMLDSIGCLRGVRAPFDRPILYYAHSDDAVPALSCRVREVGDERDAQVCEVLVPHGRVAAEWLAAVNGRCGEDYAKLGAEVESIGQTAWDGLPQKVKMRLEPWCAFQRGERFLAYFNDPDFTSSEAGLAGVVVTDKRLIYHKYRRLRSVSLRSAATLHLRRDGAVTRLTVTAGERRAKAGKMPHAKVADFLKTLPPGHRLALDAPHLGLSSRPPAASSHP</sequence>
<dbReference type="HOGENOM" id="CLU_578535_0_0_0"/>
<dbReference type="KEGG" id="phm:PSMK_11120"/>
<reference evidence="2 3" key="1">
    <citation type="submission" date="2012-02" db="EMBL/GenBank/DDBJ databases">
        <title>Complete genome sequence of Phycisphaera mikurensis NBRC 102666.</title>
        <authorList>
            <person name="Ankai A."/>
            <person name="Hosoyama A."/>
            <person name="Terui Y."/>
            <person name="Sekine M."/>
            <person name="Fukai R."/>
            <person name="Kato Y."/>
            <person name="Nakamura S."/>
            <person name="Yamada-Narita S."/>
            <person name="Kawakoshi A."/>
            <person name="Fukunaga Y."/>
            <person name="Yamazaki S."/>
            <person name="Fujita N."/>
        </authorList>
    </citation>
    <scope>NUCLEOTIDE SEQUENCE [LARGE SCALE GENOMIC DNA]</scope>
    <source>
        <strain evidence="3">NBRC 102666 / KCTC 22515 / FYK2301M01</strain>
    </source>
</reference>